<evidence type="ECO:0000313" key="24">
    <source>
        <dbReference type="Ensembl" id="ENSABRP00000027810.1"/>
    </source>
</evidence>
<dbReference type="Proteomes" id="UP000694426">
    <property type="component" value="Unplaced"/>
</dbReference>
<proteinExistence type="inferred from homology"/>
<dbReference type="PRINTS" id="PR01664">
    <property type="entry name" value="NACHANNEL1"/>
</dbReference>
<dbReference type="InterPro" id="IPR001696">
    <property type="entry name" value="Na_channel_asu"/>
</dbReference>
<keyword evidence="8 17" id="KW-0851">Voltage-gated channel</keyword>
<keyword evidence="10 17" id="KW-0915">Sodium</keyword>
<evidence type="ECO:0000256" key="15">
    <source>
        <dbReference type="ARBA" id="ARBA00023303"/>
    </source>
</evidence>
<comment type="subcellular location">
    <subcellularLocation>
        <location evidence="1 17">Cell membrane</location>
        <topology evidence="1 17">Multi-pass membrane protein</topology>
    </subcellularLocation>
</comment>
<evidence type="ECO:0000256" key="12">
    <source>
        <dbReference type="ARBA" id="ARBA00023136"/>
    </source>
</evidence>
<dbReference type="Gene3D" id="1.10.287.70">
    <property type="match status" value="4"/>
</dbReference>
<keyword evidence="7" id="KW-0677">Repeat</keyword>
<keyword evidence="15 17" id="KW-0407">Ion channel</keyword>
<dbReference type="FunFam" id="1.20.120.350:FF:000004">
    <property type="entry name" value="Sodium channel protein"/>
    <property type="match status" value="1"/>
</dbReference>
<dbReference type="CDD" id="cd13433">
    <property type="entry name" value="Na_channel_gate"/>
    <property type="match status" value="1"/>
</dbReference>
<dbReference type="FunFam" id="1.10.287.70:FF:000006">
    <property type="entry name" value="Sodium channel protein"/>
    <property type="match status" value="1"/>
</dbReference>
<dbReference type="SUPFAM" id="SSF81324">
    <property type="entry name" value="Voltage-gated potassium channels"/>
    <property type="match status" value="4"/>
</dbReference>
<accession>A0A8B9D2G1</accession>
<dbReference type="InterPro" id="IPR010526">
    <property type="entry name" value="Na_trans_assoc_dom"/>
</dbReference>
<keyword evidence="2 17" id="KW-0813">Transport</keyword>
<dbReference type="FunFam" id="1.20.5.1190:FF:000001">
    <property type="entry name" value="Sodium channel protein"/>
    <property type="match status" value="1"/>
</dbReference>
<feature type="domain" description="SCN5A-like C-terminal IQ motif" evidence="23">
    <location>
        <begin position="1790"/>
        <end position="1822"/>
    </location>
</feature>
<evidence type="ECO:0000259" key="23">
    <source>
        <dbReference type="Pfam" id="PF24609"/>
    </source>
</evidence>
<evidence type="ECO:0000313" key="25">
    <source>
        <dbReference type="Proteomes" id="UP000694426"/>
    </source>
</evidence>
<dbReference type="Pfam" id="PF06512">
    <property type="entry name" value="Na_trans_assoc"/>
    <property type="match status" value="1"/>
</dbReference>
<feature type="transmembrane region" description="Helical" evidence="17">
    <location>
        <begin position="857"/>
        <end position="885"/>
    </location>
</feature>
<dbReference type="InterPro" id="IPR005821">
    <property type="entry name" value="Ion_trans_dom"/>
</dbReference>
<keyword evidence="25" id="KW-1185">Reference proteome</keyword>
<evidence type="ECO:0000256" key="16">
    <source>
        <dbReference type="ARBA" id="ARBA00036239"/>
    </source>
</evidence>
<protein>
    <recommendedName>
        <fullName evidence="17">Sodium channel protein</fullName>
    </recommendedName>
</protein>
<dbReference type="Pfam" id="PF00520">
    <property type="entry name" value="Ion_trans"/>
    <property type="match status" value="4"/>
</dbReference>
<evidence type="ECO:0000256" key="10">
    <source>
        <dbReference type="ARBA" id="ARBA00023053"/>
    </source>
</evidence>
<dbReference type="PANTHER" id="PTHR10037">
    <property type="entry name" value="VOLTAGE-GATED CATION CHANNEL CALCIUM AND SODIUM"/>
    <property type="match status" value="1"/>
</dbReference>
<dbReference type="InterPro" id="IPR024583">
    <property type="entry name" value="Na_trans_cytopl"/>
</dbReference>
<feature type="transmembrane region" description="Helical" evidence="17">
    <location>
        <begin position="245"/>
        <end position="265"/>
    </location>
</feature>
<dbReference type="GO" id="GO:0005248">
    <property type="term" value="F:voltage-gated sodium channel activity"/>
    <property type="evidence" value="ECO:0007669"/>
    <property type="project" value="InterPro"/>
</dbReference>
<feature type="transmembrane region" description="Helical" evidence="17">
    <location>
        <begin position="774"/>
        <end position="795"/>
    </location>
</feature>
<dbReference type="Pfam" id="PF24609">
    <property type="entry name" value="IQ_SCN5A_C"/>
    <property type="match status" value="1"/>
</dbReference>
<evidence type="ECO:0000256" key="4">
    <source>
        <dbReference type="ARBA" id="ARBA00022475"/>
    </source>
</evidence>
<evidence type="ECO:0000256" key="2">
    <source>
        <dbReference type="ARBA" id="ARBA00022448"/>
    </source>
</evidence>
<keyword evidence="4" id="KW-1003">Cell membrane</keyword>
<feature type="transmembrane region" description="Helical" evidence="17">
    <location>
        <begin position="1484"/>
        <end position="1504"/>
    </location>
</feature>
<dbReference type="Pfam" id="PF11933">
    <property type="entry name" value="Na_trans_cytopl"/>
    <property type="match status" value="1"/>
</dbReference>
<feature type="transmembrane region" description="Helical" evidence="17">
    <location>
        <begin position="1235"/>
        <end position="1253"/>
    </location>
</feature>
<evidence type="ECO:0000256" key="3">
    <source>
        <dbReference type="ARBA" id="ARBA00022461"/>
    </source>
</evidence>
<keyword evidence="6 17" id="KW-0812">Transmembrane</keyword>
<keyword evidence="11 17" id="KW-0406">Ion transport</keyword>
<feature type="compositionally biased region" description="Basic and acidic residues" evidence="19">
    <location>
        <begin position="571"/>
        <end position="585"/>
    </location>
</feature>
<dbReference type="GeneTree" id="ENSGT00940000154224"/>
<feature type="domain" description="Sodium ion transport-associated" evidence="21">
    <location>
        <begin position="984"/>
        <end position="1190"/>
    </location>
</feature>
<comment type="similarity">
    <text evidence="17">Belongs to the sodium channel (TC 1.A.1.10) family.</text>
</comment>
<evidence type="ECO:0000256" key="7">
    <source>
        <dbReference type="ARBA" id="ARBA00022737"/>
    </source>
</evidence>
<dbReference type="FunFam" id="1.20.120.350:FF:000002">
    <property type="entry name" value="Sodium channel protein"/>
    <property type="match status" value="1"/>
</dbReference>
<feature type="coiled-coil region" evidence="18">
    <location>
        <begin position="419"/>
        <end position="453"/>
    </location>
</feature>
<feature type="region of interest" description="Disordered" evidence="19">
    <location>
        <begin position="467"/>
        <end position="504"/>
    </location>
</feature>
<dbReference type="FunFam" id="1.10.287.70:FF:000001">
    <property type="entry name" value="Sodium channel protein"/>
    <property type="match status" value="1"/>
</dbReference>
<keyword evidence="14 17" id="KW-0739">Sodium transport</keyword>
<evidence type="ECO:0000256" key="11">
    <source>
        <dbReference type="ARBA" id="ARBA00023065"/>
    </source>
</evidence>
<organism evidence="24 25">
    <name type="scientific">Anser brachyrhynchus</name>
    <name type="common">Pink-footed goose</name>
    <dbReference type="NCBI Taxonomy" id="132585"/>
    <lineage>
        <taxon>Eukaryota</taxon>
        <taxon>Metazoa</taxon>
        <taxon>Chordata</taxon>
        <taxon>Craniata</taxon>
        <taxon>Vertebrata</taxon>
        <taxon>Euteleostomi</taxon>
        <taxon>Archelosauria</taxon>
        <taxon>Archosauria</taxon>
        <taxon>Dinosauria</taxon>
        <taxon>Saurischia</taxon>
        <taxon>Theropoda</taxon>
        <taxon>Coelurosauria</taxon>
        <taxon>Aves</taxon>
        <taxon>Neognathae</taxon>
        <taxon>Galloanserae</taxon>
        <taxon>Anseriformes</taxon>
        <taxon>Anatidae</taxon>
        <taxon>Anserinae</taxon>
        <taxon>Anser</taxon>
    </lineage>
</organism>
<dbReference type="Gene3D" id="1.20.5.1190">
    <property type="entry name" value="iswi atpase"/>
    <property type="match status" value="1"/>
</dbReference>
<feature type="region of interest" description="Disordered" evidence="19">
    <location>
        <begin position="28"/>
        <end position="59"/>
    </location>
</feature>
<evidence type="ECO:0000256" key="19">
    <source>
        <dbReference type="SAM" id="MobiDB-lite"/>
    </source>
</evidence>
<keyword evidence="3 17" id="KW-0894">Sodium channel</keyword>
<evidence type="ECO:0000256" key="9">
    <source>
        <dbReference type="ARBA" id="ARBA00022989"/>
    </source>
</evidence>
<evidence type="ECO:0000256" key="6">
    <source>
        <dbReference type="ARBA" id="ARBA00022692"/>
    </source>
</evidence>
<evidence type="ECO:0000256" key="1">
    <source>
        <dbReference type="ARBA" id="ARBA00004651"/>
    </source>
</evidence>
<dbReference type="InterPro" id="IPR058542">
    <property type="entry name" value="IQ_SCN5A_C"/>
</dbReference>
<dbReference type="Gene3D" id="1.20.120.350">
    <property type="entry name" value="Voltage-gated potassium channels. Chain C"/>
    <property type="match status" value="4"/>
</dbReference>
<comment type="caution">
    <text evidence="17">Lacks conserved residue(s) required for the propagation of feature annotation.</text>
</comment>
<dbReference type="FunFam" id="1.20.120.350:FF:000036">
    <property type="entry name" value="Voltage-dependent sodium channel SCN10A"/>
    <property type="match status" value="1"/>
</dbReference>
<feature type="domain" description="Ion transport" evidence="20">
    <location>
        <begin position="145"/>
        <end position="429"/>
    </location>
</feature>
<dbReference type="Gene3D" id="1.10.238.10">
    <property type="entry name" value="EF-hand"/>
    <property type="match status" value="1"/>
</dbReference>
<reference evidence="24" key="1">
    <citation type="submission" date="2025-08" db="UniProtKB">
        <authorList>
            <consortium name="Ensembl"/>
        </authorList>
    </citation>
    <scope>IDENTIFICATION</scope>
</reference>
<dbReference type="InterPro" id="IPR043203">
    <property type="entry name" value="VGCC_Ca_Na"/>
</dbReference>
<evidence type="ECO:0000259" key="20">
    <source>
        <dbReference type="Pfam" id="PF00520"/>
    </source>
</evidence>
<feature type="compositionally biased region" description="Basic residues" evidence="19">
    <location>
        <begin position="473"/>
        <end position="484"/>
    </location>
</feature>
<dbReference type="FunFam" id="1.20.120.350:FF:000003">
    <property type="entry name" value="Voltage-dependent sodium channel"/>
    <property type="match status" value="1"/>
</dbReference>
<dbReference type="GO" id="GO:0019228">
    <property type="term" value="P:neuronal action potential"/>
    <property type="evidence" value="ECO:0007669"/>
    <property type="project" value="TreeGrafter"/>
</dbReference>
<feature type="domain" description="Ion transport" evidence="20">
    <location>
        <begin position="1194"/>
        <end position="1312"/>
    </location>
</feature>
<feature type="transmembrane region" description="Helical" evidence="17">
    <location>
        <begin position="395"/>
        <end position="422"/>
    </location>
</feature>
<dbReference type="FunFam" id="1.10.238.10:FF:000002">
    <property type="entry name" value="Sodium channel protein"/>
    <property type="match status" value="1"/>
</dbReference>
<feature type="transmembrane region" description="Helical" evidence="17">
    <location>
        <begin position="1645"/>
        <end position="1668"/>
    </location>
</feature>
<comment type="catalytic activity">
    <reaction evidence="16">
        <text>Na(+)(in) = Na(+)(out)</text>
        <dbReference type="Rhea" id="RHEA:34963"/>
        <dbReference type="ChEBI" id="CHEBI:29101"/>
    </reaction>
</comment>
<keyword evidence="5" id="KW-0597">Phosphoprotein</keyword>
<dbReference type="Ensembl" id="ENSABRT00000038818.1">
    <property type="protein sequence ID" value="ENSABRP00000027810.1"/>
    <property type="gene ID" value="ENSABRG00000023047.1"/>
</dbReference>
<keyword evidence="12 17" id="KW-0472">Membrane</keyword>
<feature type="transmembrane region" description="Helical" evidence="17">
    <location>
        <begin position="1196"/>
        <end position="1214"/>
    </location>
</feature>
<evidence type="ECO:0000256" key="5">
    <source>
        <dbReference type="ARBA" id="ARBA00022553"/>
    </source>
</evidence>
<dbReference type="InterPro" id="IPR027359">
    <property type="entry name" value="Volt_channel_dom_sf"/>
</dbReference>
<feature type="domain" description="Ion transport" evidence="20">
    <location>
        <begin position="1423"/>
        <end position="1678"/>
    </location>
</feature>
<feature type="region of interest" description="Disordered" evidence="19">
    <location>
        <begin position="1107"/>
        <end position="1150"/>
    </location>
</feature>
<evidence type="ECO:0000256" key="8">
    <source>
        <dbReference type="ARBA" id="ARBA00022882"/>
    </source>
</evidence>
<dbReference type="GO" id="GO:0001518">
    <property type="term" value="C:voltage-gated sodium channel complex"/>
    <property type="evidence" value="ECO:0007669"/>
    <property type="project" value="UniProtKB-UniRule"/>
</dbReference>
<feature type="transmembrane region" description="Helical" evidence="17">
    <location>
        <begin position="1454"/>
        <end position="1472"/>
    </location>
</feature>
<dbReference type="PANTHER" id="PTHR10037:SF280">
    <property type="entry name" value="SODIUM CHANNEL PROTEIN TYPE 1 SUBUNIT ALPHA"/>
    <property type="match status" value="1"/>
</dbReference>
<comment type="function">
    <text evidence="17">Mediates the voltage-dependent sodium ion permeability of excitable membranes. Assuming opened or closed conformations in response to the voltage difference across the membrane, the protein forms a sodium-selective channel through which Na(+) ions may pass in accordance with their electrochemical gradient.</text>
</comment>
<dbReference type="InterPro" id="IPR008051">
    <property type="entry name" value="Na_channel_a1su"/>
</dbReference>
<feature type="region of interest" description="Disordered" evidence="19">
    <location>
        <begin position="563"/>
        <end position="604"/>
    </location>
</feature>
<keyword evidence="13" id="KW-1015">Disulfide bond</keyword>
<evidence type="ECO:0000256" key="14">
    <source>
        <dbReference type="ARBA" id="ARBA00023201"/>
    </source>
</evidence>
<feature type="compositionally biased region" description="Basic and acidic residues" evidence="19">
    <location>
        <begin position="485"/>
        <end position="504"/>
    </location>
</feature>
<evidence type="ECO:0000256" key="18">
    <source>
        <dbReference type="SAM" id="Coils"/>
    </source>
</evidence>
<dbReference type="InterPro" id="IPR044564">
    <property type="entry name" value="Na_chnl_inactivation_gate"/>
</dbReference>
<feature type="transmembrane region" description="Helical" evidence="17">
    <location>
        <begin position="944"/>
        <end position="970"/>
    </location>
</feature>
<evidence type="ECO:0000256" key="13">
    <source>
        <dbReference type="ARBA" id="ARBA00023157"/>
    </source>
</evidence>
<evidence type="ECO:0000259" key="21">
    <source>
        <dbReference type="Pfam" id="PF06512"/>
    </source>
</evidence>
<sequence>MEQPVLVPPGPDSFQYFTRESLAAIEQRIAAEKAKNSKQDRKDNDDENGPKPNSDLEAGKTLPFIYGDIPPGMVSEPLEDMDPYYINKKTFIVLNKGKAIFRFSATSALYILTPFNPLRKIAIKILVHSYPFSMNADIKRCYLLQLNFLIFSRYTFTGIYTFESLIKIIARGFCLEDFTFLRDPWNWLDFTVITFAYVTEFVDLGNVSALRTFRVLRALKTISVIPGLKTIVGALIQSVKKLSDVMILTVFCLSVFALIGLQLFMGNLRNKCLQWPPENFTLETNITSQLNSTIGENGTLVNSTVAPFDWKGYIEDESHFYFLEGQNDALLCGNSSDAGQCPEGYTCVKAGRNPNYGYTSFDTFSWAFLSLFRLMTQDFWENLYQLTLRAAGKTYMIFFVLVIFLGSFYLINLILAVVAMAYEEQNQATMEEAEQKEAEFQQMLEQLKKQQEAAQVYLTVSSEASKLSSKSAKERRNRRKKRKQKEQSGGEEKEEDEFHKSESEDSIRRKGFRLSIEGNRLTYEKKYSSPHQSLLSIRGSLFSPRRNSRTSLFSFRGRAKDIGSENDFADDEHSTFEDNDSRRDSLFVPRRHGERRNSNISQASRSSRMLAVFPVNGKMHSTVDCNGVVSLVGGPSVPTSPVGQLLPEVIIDKPATDDNGTTTETEMRKRVSSSFHVSMDFLEDPALRERAMSIASILTNTVEELEESRQKCPPCWYKFANIFLIWDCSPHWLKVKHIVNLVVMDPFVDLAITICIVLNTLFMAMEHYPMTDEFNNVLSVGNLVFTGIFTAEMFLKIIAMDPYYYFQEGWNIFDGFIVTLSLVELGLADVEGLSVLRSFRLLRVFKLAKSWPTLNMLIKIIGNSVGALGNLTLVLAIIVFIFAVVGMQLFGKNYKECVCKIASDCVLPRWHMQDFFHSFLIVFRVLCGEWIETMWDCMEVAGQAMCLTVFMMVMVIGNLVVLNLFLALLLSSFSADNLAVTDDDNEMNNLQIAVARMQKGIDYVKRKAREFIQKAFVKKQKALDEIKPLEDLNNKNSCISNHTTVELSKDHDYIKDANGTTSGIGTGSSVEKYIIDESDYMSFINNPSLTVTVPIAVGESDFENLNTEEFSSESDLEESKEKLNMSSSSEGSTVDIGLPAEEQPEAEPEEAMEPEACFTEGCVRRFKCCQVSVEEGRGKQWWNLRKTCFKIVEHNWFETFIVFMILLSSGALAFEDIYIEQRKTIKTMLEYADKVFTYIFILEMLLKWVAYGYQTYFTNAWCWLDFLIVDVSLVSLTANALGYSELGAIKSLRTLRALRPLRALSRFEGMRATFKGWMDIMYAAIDSRDVLQQPKYEDNLYMYLYFVIFIIFGSFFTLNLFIGVIIDNFNQQKKKISQDIFMTEEQKKYYNAMKKLGSKKPQKPIPRPGNKFQGMVFDFVTQQAFDISIMILICLNMVTMMVETDDQSKEMENILYWINLVFIVLFTGECVLKLISLRHYYFTIGWNIFDFVVVILSIVGMFLAEMIEKYFVSPTLFRVIRLARIGRILRLIKGAKGIRTLLFALMMSLPALFNIGLLLFLVMFIYAIFGMSNFAYVKREAGIDDMFNFETFGNSMICLFQITTSAGWDGLLAPILNSGKPDCDPDKPHPGSSVKGDCGNPSVGIFFFVSYIIISFLVVVNMYIAVILENFGVATEESAEPLSEDDFEMFYEVWEKFDPDATQFMEFEKLSDFAAALDPPLHLPKPNKVQLIAMDLPMVSGDRIHCLDILFAFTKRVLGESGEMDALRIQMEDRFMASNPSKASYEPITTTLKRKQEEVSAVIIQRAYRRHLLKRTVKQASFIYNKNKMEGGAGQGMKDEILIDKLNENSFTEKTDITASTAVCPPSYDRVTRLVKEKHEKEDKDVQK</sequence>
<feature type="transmembrane region" description="Helical" evidence="17">
    <location>
        <begin position="1541"/>
        <end position="1569"/>
    </location>
</feature>
<dbReference type="PRINTS" id="PR00170">
    <property type="entry name" value="NACHANNEL"/>
</dbReference>
<evidence type="ECO:0000259" key="22">
    <source>
        <dbReference type="Pfam" id="PF11933"/>
    </source>
</evidence>
<feature type="transmembrane region" description="Helical" evidence="17">
    <location>
        <begin position="1343"/>
        <end position="1366"/>
    </location>
</feature>
<reference evidence="24" key="2">
    <citation type="submission" date="2025-09" db="UniProtKB">
        <authorList>
            <consortium name="Ensembl"/>
        </authorList>
    </citation>
    <scope>IDENTIFICATION</scope>
</reference>
<evidence type="ECO:0000256" key="17">
    <source>
        <dbReference type="RuleBase" id="RU361132"/>
    </source>
</evidence>
<dbReference type="FunFam" id="1.10.287.70:FF:000385">
    <property type="entry name" value="Voltage-gated sodium channel alpha subunit isoform 2"/>
    <property type="match status" value="1"/>
</dbReference>
<feature type="transmembrane region" description="Helical" evidence="17">
    <location>
        <begin position="738"/>
        <end position="762"/>
    </location>
</feature>
<feature type="transmembrane region" description="Helical" evidence="17">
    <location>
        <begin position="1424"/>
        <end position="1442"/>
    </location>
</feature>
<keyword evidence="9 17" id="KW-1133">Transmembrane helix</keyword>
<name>A0A8B9D2G1_9AVES</name>
<feature type="domain" description="Voltage-gated Na+ ion channel cytoplasmic" evidence="22">
    <location>
        <begin position="533"/>
        <end position="696"/>
    </location>
</feature>
<dbReference type="GO" id="GO:0086010">
    <property type="term" value="P:membrane depolarization during action potential"/>
    <property type="evidence" value="ECO:0007669"/>
    <property type="project" value="TreeGrafter"/>
</dbReference>
<feature type="compositionally biased region" description="Basic and acidic residues" evidence="19">
    <location>
        <begin position="29"/>
        <end position="44"/>
    </location>
</feature>
<feature type="domain" description="Ion transport" evidence="20">
    <location>
        <begin position="746"/>
        <end position="975"/>
    </location>
</feature>
<keyword evidence="18" id="KW-0175">Coiled coil</keyword>